<dbReference type="Proteomes" id="UP000835052">
    <property type="component" value="Unassembled WGS sequence"/>
</dbReference>
<organism evidence="2 3">
    <name type="scientific">Caenorhabditis auriculariae</name>
    <dbReference type="NCBI Taxonomy" id="2777116"/>
    <lineage>
        <taxon>Eukaryota</taxon>
        <taxon>Metazoa</taxon>
        <taxon>Ecdysozoa</taxon>
        <taxon>Nematoda</taxon>
        <taxon>Chromadorea</taxon>
        <taxon>Rhabditida</taxon>
        <taxon>Rhabditina</taxon>
        <taxon>Rhabditomorpha</taxon>
        <taxon>Rhabditoidea</taxon>
        <taxon>Rhabditidae</taxon>
        <taxon>Peloderinae</taxon>
        <taxon>Caenorhabditis</taxon>
    </lineage>
</organism>
<dbReference type="EMBL" id="CAJGYM010000144">
    <property type="protein sequence ID" value="CAD6198918.1"/>
    <property type="molecule type" value="Genomic_DNA"/>
</dbReference>
<feature type="transmembrane region" description="Helical" evidence="1">
    <location>
        <begin position="93"/>
        <end position="116"/>
    </location>
</feature>
<dbReference type="AlphaFoldDB" id="A0A8S1HS16"/>
<reference evidence="2" key="1">
    <citation type="submission" date="2020-10" db="EMBL/GenBank/DDBJ databases">
        <authorList>
            <person name="Kikuchi T."/>
        </authorList>
    </citation>
    <scope>NUCLEOTIDE SEQUENCE</scope>
    <source>
        <strain evidence="2">NKZ352</strain>
    </source>
</reference>
<gene>
    <name evidence="2" type="ORF">CAUJ_LOCUS14823</name>
</gene>
<comment type="caution">
    <text evidence="2">The sequence shown here is derived from an EMBL/GenBank/DDBJ whole genome shotgun (WGS) entry which is preliminary data.</text>
</comment>
<protein>
    <submittedName>
        <fullName evidence="2">Uncharacterized protein</fullName>
    </submittedName>
</protein>
<dbReference type="InterPro" id="IPR019422">
    <property type="entry name" value="7TM_GPCR_serpentine_rcpt_Srh"/>
</dbReference>
<sequence length="263" mass="30505">MSEACYSPQQSFDNYLAYVFACSSIFSATFAIFIVLTRSPAMMKSYRLILIQYLIWSTIFSLSCTFNGRFIFYNEYMIYFKKPFMDNFPISLRVSYVILWVPGSALQTSIVSLFECRHHEALPAGHCLKLKSRIRKAFRILVFTYFLLSGAPPLFVGDLPTDAFLKDFPEERCNMEHNRIRMISLEGWGFLHINLIIVTLSCGIMIAAFAYHTYIVLNRYNLLWAADALKTLQRGYLKSLVIMELRLDREPIQPRQSTQNQPS</sequence>
<dbReference type="PANTHER" id="PTHR22941:SF307">
    <property type="entry name" value="SERPENTINE RECEPTOR, CLASS H"/>
    <property type="match status" value="1"/>
</dbReference>
<keyword evidence="1" id="KW-1133">Transmembrane helix</keyword>
<keyword evidence="1" id="KW-0472">Membrane</keyword>
<dbReference type="InterPro" id="IPR053220">
    <property type="entry name" value="Nematode_rcpt-like_serp_H"/>
</dbReference>
<evidence type="ECO:0000313" key="3">
    <source>
        <dbReference type="Proteomes" id="UP000835052"/>
    </source>
</evidence>
<feature type="transmembrane region" description="Helical" evidence="1">
    <location>
        <begin position="190"/>
        <end position="211"/>
    </location>
</feature>
<evidence type="ECO:0000256" key="1">
    <source>
        <dbReference type="SAM" id="Phobius"/>
    </source>
</evidence>
<accession>A0A8S1HS16</accession>
<dbReference type="Pfam" id="PF10318">
    <property type="entry name" value="7TM_GPCR_Srh"/>
    <property type="match status" value="1"/>
</dbReference>
<feature type="transmembrane region" description="Helical" evidence="1">
    <location>
        <begin position="15"/>
        <end position="36"/>
    </location>
</feature>
<feature type="transmembrane region" description="Helical" evidence="1">
    <location>
        <begin position="48"/>
        <end position="73"/>
    </location>
</feature>
<keyword evidence="1" id="KW-0812">Transmembrane</keyword>
<feature type="transmembrane region" description="Helical" evidence="1">
    <location>
        <begin position="137"/>
        <end position="156"/>
    </location>
</feature>
<proteinExistence type="predicted"/>
<keyword evidence="3" id="KW-1185">Reference proteome</keyword>
<name>A0A8S1HS16_9PELO</name>
<evidence type="ECO:0000313" key="2">
    <source>
        <dbReference type="EMBL" id="CAD6198918.1"/>
    </source>
</evidence>
<dbReference type="PANTHER" id="PTHR22941">
    <property type="entry name" value="SERPENTINE RECEPTOR"/>
    <property type="match status" value="1"/>
</dbReference>